<name>A0ACC1IU46_9FUNG</name>
<proteinExistence type="predicted"/>
<sequence>MDYLNCINHDHFSPEFSESLGNLLSHGHVLSCIERVVETNSYCKQTKCHSVAYEVRVNTVEADGHWYHRCLTESNHHNWNWQKQRIYKNNIFPSAPIDYANAQGKSSLGPIKIFSGPADPRHVDIRLFNLAYVGWVPNVRAEYYKEIVTRQRLAQMELPAVSAYLGCVVENGFIVGVAVARYWCSLERALGENISCANMDTRDLIASISTMQKRGLVKAPVLPSSVVLDKYGRLILVSVECIFSADWCGGTKPWAEAMDYINDHLEMAKRHPLGLVFARICATVRTLGQDKLPGSMRPTTLTRGRRMWDQRQQVQTLLTSCNRHVCEHSALKNSIHSTRPQNTHTLWVPESQSSVYNKT</sequence>
<evidence type="ECO:0000313" key="2">
    <source>
        <dbReference type="Proteomes" id="UP001150581"/>
    </source>
</evidence>
<keyword evidence="2" id="KW-1185">Reference proteome</keyword>
<reference evidence="1" key="1">
    <citation type="submission" date="2022-07" db="EMBL/GenBank/DDBJ databases">
        <title>Phylogenomic reconstructions and comparative analyses of Kickxellomycotina fungi.</title>
        <authorList>
            <person name="Reynolds N.K."/>
            <person name="Stajich J.E."/>
            <person name="Barry K."/>
            <person name="Grigoriev I.V."/>
            <person name="Crous P."/>
            <person name="Smith M.E."/>
        </authorList>
    </citation>
    <scope>NUCLEOTIDE SEQUENCE</scope>
    <source>
        <strain evidence="1">Benny 63K</strain>
    </source>
</reference>
<evidence type="ECO:0000313" key="1">
    <source>
        <dbReference type="EMBL" id="KAJ1900975.1"/>
    </source>
</evidence>
<dbReference type="EMBL" id="JANBPG010000051">
    <property type="protein sequence ID" value="KAJ1900975.1"/>
    <property type="molecule type" value="Genomic_DNA"/>
</dbReference>
<comment type="caution">
    <text evidence="1">The sequence shown here is derived from an EMBL/GenBank/DDBJ whole genome shotgun (WGS) entry which is preliminary data.</text>
</comment>
<dbReference type="Proteomes" id="UP001150581">
    <property type="component" value="Unassembled WGS sequence"/>
</dbReference>
<organism evidence="1 2">
    <name type="scientific">Kickxella alabastrina</name>
    <dbReference type="NCBI Taxonomy" id="61397"/>
    <lineage>
        <taxon>Eukaryota</taxon>
        <taxon>Fungi</taxon>
        <taxon>Fungi incertae sedis</taxon>
        <taxon>Zoopagomycota</taxon>
        <taxon>Kickxellomycotina</taxon>
        <taxon>Kickxellomycetes</taxon>
        <taxon>Kickxellales</taxon>
        <taxon>Kickxellaceae</taxon>
        <taxon>Kickxella</taxon>
    </lineage>
</organism>
<accession>A0ACC1IU46</accession>
<protein>
    <submittedName>
        <fullName evidence="1">Uncharacterized protein</fullName>
    </submittedName>
</protein>
<gene>
    <name evidence="1" type="ORF">LPJ66_001104</name>
</gene>